<dbReference type="GO" id="GO:0016787">
    <property type="term" value="F:hydrolase activity"/>
    <property type="evidence" value="ECO:0007669"/>
    <property type="project" value="UniProtKB-KW"/>
</dbReference>
<protein>
    <submittedName>
        <fullName evidence="1">N-formylglutamate amidohydrolase</fullName>
    </submittedName>
</protein>
<dbReference type="SUPFAM" id="SSF53187">
    <property type="entry name" value="Zn-dependent exopeptidases"/>
    <property type="match status" value="1"/>
</dbReference>
<dbReference type="EMBL" id="JACHVC010000012">
    <property type="protein sequence ID" value="MBC2607145.1"/>
    <property type="molecule type" value="Genomic_DNA"/>
</dbReference>
<comment type="caution">
    <text evidence="1">The sequence shown here is derived from an EMBL/GenBank/DDBJ whole genome shotgun (WGS) entry which is preliminary data.</text>
</comment>
<dbReference type="Pfam" id="PF05013">
    <property type="entry name" value="FGase"/>
    <property type="match status" value="1"/>
</dbReference>
<dbReference type="AlphaFoldDB" id="A0A7X1E8V1"/>
<keyword evidence="2" id="KW-1185">Reference proteome</keyword>
<dbReference type="InterPro" id="IPR007709">
    <property type="entry name" value="N-FG_amidohydro"/>
</dbReference>
<name>A0A7X1E8V1_9BACT</name>
<evidence type="ECO:0000313" key="2">
    <source>
        <dbReference type="Proteomes" id="UP000526501"/>
    </source>
</evidence>
<gene>
    <name evidence="1" type="ORF">H5P27_13915</name>
</gene>
<dbReference type="Gene3D" id="3.40.630.40">
    <property type="entry name" value="Zn-dependent exopeptidases"/>
    <property type="match status" value="1"/>
</dbReference>
<reference evidence="1 2" key="1">
    <citation type="submission" date="2020-07" db="EMBL/GenBank/DDBJ databases">
        <authorList>
            <person name="Feng X."/>
        </authorList>
    </citation>
    <scope>NUCLEOTIDE SEQUENCE [LARGE SCALE GENOMIC DNA]</scope>
    <source>
        <strain evidence="1 2">JCM23202</strain>
    </source>
</reference>
<accession>A0A7X1E8V1</accession>
<sequence length="234" mass="25909">MGSRSLYGFVVTAEHASDAIPSSCSDILQREFDASDVHQRFDPGTKSIAESLAVKLEATLCLGKFTRLAIDLNRSIGGPDLFSKSLFRADEELKASLIQNHFLPFRKEAKEAVEALIQNKKIATHLSIHSFTPVLNGVVRNLDIGVLYDDESSGETKLANHLIQCLSADFPKLKVAANKPYLGKSDGHTTALRRIFPDTNYLGIEFEFNQALDFQRDSEALVDSILTSLRFYTA</sequence>
<dbReference type="RefSeq" id="WP_185661002.1">
    <property type="nucleotide sequence ID" value="NZ_CAWPOO010000012.1"/>
</dbReference>
<keyword evidence="1" id="KW-0378">Hydrolase</keyword>
<proteinExistence type="predicted"/>
<evidence type="ECO:0000313" key="1">
    <source>
        <dbReference type="EMBL" id="MBC2607145.1"/>
    </source>
</evidence>
<organism evidence="1 2">
    <name type="scientific">Pelagicoccus albus</name>
    <dbReference type="NCBI Taxonomy" id="415222"/>
    <lineage>
        <taxon>Bacteria</taxon>
        <taxon>Pseudomonadati</taxon>
        <taxon>Verrucomicrobiota</taxon>
        <taxon>Opitutia</taxon>
        <taxon>Puniceicoccales</taxon>
        <taxon>Pelagicoccaceae</taxon>
        <taxon>Pelagicoccus</taxon>
    </lineage>
</organism>
<dbReference type="Proteomes" id="UP000526501">
    <property type="component" value="Unassembled WGS sequence"/>
</dbReference>